<keyword evidence="2" id="KW-1185">Reference proteome</keyword>
<sequence>MEAQELKQIIQESVRETIRETIREVLKEERLALSLALIPRVSEKEMQEIQAQFGSRSDYDKDDFVNMTDWVRHGTNLQEKFN</sequence>
<dbReference type="Proteomes" id="UP001576774">
    <property type="component" value="Unassembled WGS sequence"/>
</dbReference>
<name>A0ABV4X2D7_9CYAN</name>
<protein>
    <submittedName>
        <fullName evidence="1">Uncharacterized protein</fullName>
    </submittedName>
</protein>
<reference evidence="1 2" key="1">
    <citation type="submission" date="2024-09" db="EMBL/GenBank/DDBJ databases">
        <title>Floridaenema gen nov. (Aerosakkonemataceae, Aerosakkonematales ord. nov., Cyanobacteria) from benthic tropical and subtropical fresh waters, with the description of four new species.</title>
        <authorList>
            <person name="Moretto J.A."/>
            <person name="Berthold D.E."/>
            <person name="Lefler F.W."/>
            <person name="Huang I.-S."/>
            <person name="Laughinghouse H. IV."/>
        </authorList>
    </citation>
    <scope>NUCLEOTIDE SEQUENCE [LARGE SCALE GENOMIC DNA]</scope>
    <source>
        <strain evidence="1 2">BLCC-F46</strain>
    </source>
</reference>
<accession>A0ABV4X2D7</accession>
<evidence type="ECO:0000313" key="2">
    <source>
        <dbReference type="Proteomes" id="UP001576774"/>
    </source>
</evidence>
<evidence type="ECO:0000313" key="1">
    <source>
        <dbReference type="EMBL" id="MFB2876948.1"/>
    </source>
</evidence>
<dbReference type="RefSeq" id="WP_413270063.1">
    <property type="nucleotide sequence ID" value="NZ_JBHFNQ010000065.1"/>
</dbReference>
<dbReference type="EMBL" id="JBHFNQ010000065">
    <property type="protein sequence ID" value="MFB2876948.1"/>
    <property type="molecule type" value="Genomic_DNA"/>
</dbReference>
<comment type="caution">
    <text evidence="1">The sequence shown here is derived from an EMBL/GenBank/DDBJ whole genome shotgun (WGS) entry which is preliminary data.</text>
</comment>
<proteinExistence type="predicted"/>
<gene>
    <name evidence="1" type="ORF">ACE1CC_08630</name>
</gene>
<organism evidence="1 2">
    <name type="scientific">Floridaenema aerugineum BLCC-F46</name>
    <dbReference type="NCBI Taxonomy" id="3153654"/>
    <lineage>
        <taxon>Bacteria</taxon>
        <taxon>Bacillati</taxon>
        <taxon>Cyanobacteriota</taxon>
        <taxon>Cyanophyceae</taxon>
        <taxon>Oscillatoriophycideae</taxon>
        <taxon>Aerosakkonematales</taxon>
        <taxon>Aerosakkonemataceae</taxon>
        <taxon>Floridanema</taxon>
        <taxon>Floridanema aerugineum</taxon>
    </lineage>
</organism>